<reference evidence="1 2" key="1">
    <citation type="submission" date="2019-06" db="EMBL/GenBank/DDBJ databases">
        <title>Whole genome sequence for Rhodospirillaceae sp. R148.</title>
        <authorList>
            <person name="Wang G."/>
        </authorList>
    </citation>
    <scope>NUCLEOTIDE SEQUENCE [LARGE SCALE GENOMIC DNA]</scope>
    <source>
        <strain evidence="1 2">R148</strain>
    </source>
</reference>
<evidence type="ECO:0000313" key="1">
    <source>
        <dbReference type="EMBL" id="TQV81653.1"/>
    </source>
</evidence>
<gene>
    <name evidence="1" type="ORF">FKG95_05225</name>
</gene>
<dbReference type="SUPFAM" id="SSF53187">
    <property type="entry name" value="Zn-dependent exopeptidases"/>
    <property type="match status" value="1"/>
</dbReference>
<dbReference type="InterPro" id="IPR007709">
    <property type="entry name" value="N-FG_amidohydro"/>
</dbReference>
<keyword evidence="1" id="KW-0378">Hydrolase</keyword>
<accession>A0A545TWQ9</accession>
<dbReference type="OrthoDB" id="9802050at2"/>
<organism evidence="1 2">
    <name type="scientific">Denitrobaculum tricleocarpae</name>
    <dbReference type="NCBI Taxonomy" id="2591009"/>
    <lineage>
        <taxon>Bacteria</taxon>
        <taxon>Pseudomonadati</taxon>
        <taxon>Pseudomonadota</taxon>
        <taxon>Alphaproteobacteria</taxon>
        <taxon>Rhodospirillales</taxon>
        <taxon>Rhodospirillaceae</taxon>
        <taxon>Denitrobaculum</taxon>
    </lineage>
</organism>
<dbReference type="Gene3D" id="3.40.630.40">
    <property type="entry name" value="Zn-dependent exopeptidases"/>
    <property type="match status" value="1"/>
</dbReference>
<sequence length="308" mass="33750">MVRRTRSDTFLPRSDDLNVARRHRILAPKTQTLPLVFSSPHSGCDYPTDFIAKSRLDPTTLRRSEDSFVDELFSAAPECGAPLVAADFPRAYVDVNREPYELDPAMFDEALPAFVNTHSPRIAAGLGTIARVVASGVDIYRGKLTFAEVEQRIQQCYYPYHAALRYLIEQTLARFGYCIMIDCHSMPSLSTLTGGPGNANRIDFVLGDHHGESCDPAITGAAAALLRSCGYQVGLNKPYAGGFITTHYGRPADGVHVLQIEISRDIYMDEASLQRGPGLKRLAAEIRILIQRLGALDPGSLTPVLAAE</sequence>
<dbReference type="EMBL" id="VHSH01000002">
    <property type="protein sequence ID" value="TQV81653.1"/>
    <property type="molecule type" value="Genomic_DNA"/>
</dbReference>
<dbReference type="Pfam" id="PF05013">
    <property type="entry name" value="FGase"/>
    <property type="match status" value="1"/>
</dbReference>
<dbReference type="AlphaFoldDB" id="A0A545TWQ9"/>
<keyword evidence="2" id="KW-1185">Reference proteome</keyword>
<comment type="caution">
    <text evidence="1">The sequence shown here is derived from an EMBL/GenBank/DDBJ whole genome shotgun (WGS) entry which is preliminary data.</text>
</comment>
<evidence type="ECO:0000313" key="2">
    <source>
        <dbReference type="Proteomes" id="UP000315252"/>
    </source>
</evidence>
<proteinExistence type="predicted"/>
<dbReference type="Proteomes" id="UP000315252">
    <property type="component" value="Unassembled WGS sequence"/>
</dbReference>
<dbReference type="GO" id="GO:0016787">
    <property type="term" value="F:hydrolase activity"/>
    <property type="evidence" value="ECO:0007669"/>
    <property type="project" value="UniProtKB-KW"/>
</dbReference>
<name>A0A545TWQ9_9PROT</name>
<protein>
    <submittedName>
        <fullName evidence="1">N-formylglutamate amidohydrolase</fullName>
    </submittedName>
</protein>